<dbReference type="InterPro" id="IPR004568">
    <property type="entry name" value="Ppantetheine-prot_Trfase_dom"/>
</dbReference>
<dbReference type="OrthoDB" id="389495at2"/>
<evidence type="ECO:0000256" key="1">
    <source>
        <dbReference type="ARBA" id="ARBA00022679"/>
    </source>
</evidence>
<dbReference type="Gene3D" id="3.90.470.20">
    <property type="entry name" value="4'-phosphopantetheinyl transferase domain"/>
    <property type="match status" value="1"/>
</dbReference>
<dbReference type="GO" id="GO:0008897">
    <property type="term" value="F:holo-[acyl-carrier-protein] synthase activity"/>
    <property type="evidence" value="ECO:0007669"/>
    <property type="project" value="InterPro"/>
</dbReference>
<feature type="domain" description="4'-phosphopantetheinyl transferase" evidence="4">
    <location>
        <begin position="2"/>
        <end position="82"/>
    </location>
</feature>
<dbReference type="SUPFAM" id="SSF56214">
    <property type="entry name" value="4'-phosphopantetheinyl transferase"/>
    <property type="match status" value="1"/>
</dbReference>
<evidence type="ECO:0000256" key="3">
    <source>
        <dbReference type="ARBA" id="ARBA00022842"/>
    </source>
</evidence>
<name>A0A2Z5IQ85_9BACT</name>
<sequence>MIGIDLVKISRFKKIRKHHIAKFLHPCEIVEWEKLNKRNQTRYLASRWAIKEAIYKADNKYWNFPKILIRKSKNGKYEFEDFEISTTNEDNHVIAMIFKLGGTNEIKN</sequence>
<dbReference type="GO" id="GO:0006633">
    <property type="term" value="P:fatty acid biosynthetic process"/>
    <property type="evidence" value="ECO:0007669"/>
    <property type="project" value="InterPro"/>
</dbReference>
<dbReference type="RefSeq" id="WP_114190918.1">
    <property type="nucleotide sequence ID" value="NZ_CP029295.1"/>
</dbReference>
<dbReference type="KEGG" id="mpho:DA803_01760"/>
<dbReference type="EMBL" id="CP029295">
    <property type="protein sequence ID" value="AXE60810.1"/>
    <property type="molecule type" value="Genomic_DNA"/>
</dbReference>
<gene>
    <name evidence="5" type="ORF">DA803_01760</name>
</gene>
<protein>
    <submittedName>
        <fullName evidence="5">ACP synthase</fullName>
    </submittedName>
</protein>
<dbReference type="Proteomes" id="UP000252477">
    <property type="component" value="Chromosome"/>
</dbReference>
<keyword evidence="3" id="KW-0460">Magnesium</keyword>
<dbReference type="GO" id="GO:0000287">
    <property type="term" value="F:magnesium ion binding"/>
    <property type="evidence" value="ECO:0007669"/>
    <property type="project" value="InterPro"/>
</dbReference>
<keyword evidence="2" id="KW-0479">Metal-binding</keyword>
<dbReference type="Pfam" id="PF01648">
    <property type="entry name" value="ACPS"/>
    <property type="match status" value="1"/>
</dbReference>
<dbReference type="NCBIfam" id="TIGR00556">
    <property type="entry name" value="pantethn_trn"/>
    <property type="match status" value="1"/>
</dbReference>
<keyword evidence="1" id="KW-0808">Transferase</keyword>
<evidence type="ECO:0000259" key="4">
    <source>
        <dbReference type="Pfam" id="PF01648"/>
    </source>
</evidence>
<dbReference type="InterPro" id="IPR008278">
    <property type="entry name" value="4-PPantetheinyl_Trfase_dom"/>
</dbReference>
<proteinExistence type="predicted"/>
<reference evidence="5 6" key="1">
    <citation type="submission" date="2018-05" db="EMBL/GenBank/DDBJ databases">
        <title>Annotation of the Mycoplasma phocidae genome.</title>
        <authorList>
            <person name="Brown D.R."/>
            <person name="Kutish G.F."/>
            <person name="Frasca S.Jr."/>
        </authorList>
    </citation>
    <scope>NUCLEOTIDE SEQUENCE [LARGE SCALE GENOMIC DNA]</scope>
    <source>
        <strain evidence="5 6">105</strain>
    </source>
</reference>
<evidence type="ECO:0000256" key="2">
    <source>
        <dbReference type="ARBA" id="ARBA00022723"/>
    </source>
</evidence>
<evidence type="ECO:0000313" key="6">
    <source>
        <dbReference type="Proteomes" id="UP000252477"/>
    </source>
</evidence>
<dbReference type="InterPro" id="IPR037143">
    <property type="entry name" value="4-PPantetheinyl_Trfase_dom_sf"/>
</dbReference>
<accession>A0A2Z5IQ85</accession>
<dbReference type="AlphaFoldDB" id="A0A2Z5IQ85"/>
<keyword evidence="6" id="KW-1185">Reference proteome</keyword>
<evidence type="ECO:0000313" key="5">
    <source>
        <dbReference type="EMBL" id="AXE60810.1"/>
    </source>
</evidence>
<organism evidence="5 6">
    <name type="scientific">[Mycoplasma] phocae</name>
    <dbReference type="NCBI Taxonomy" id="142651"/>
    <lineage>
        <taxon>Bacteria</taxon>
        <taxon>Bacillati</taxon>
        <taxon>Mycoplasmatota</taxon>
        <taxon>Mycoplasmoidales</taxon>
        <taxon>Metamycoplasmataceae</taxon>
        <taxon>Metamycoplasma</taxon>
    </lineage>
</organism>